<comment type="similarity">
    <text evidence="2">Belongs to the bacterial solute-binding protein 5 family.</text>
</comment>
<dbReference type="PANTHER" id="PTHR30290">
    <property type="entry name" value="PERIPLASMIC BINDING COMPONENT OF ABC TRANSPORTER"/>
    <property type="match status" value="1"/>
</dbReference>
<keyword evidence="3" id="KW-0813">Transport</keyword>
<reference evidence="7" key="1">
    <citation type="submission" date="2016-11" db="EMBL/GenBank/DDBJ databases">
        <title>Complete Genome Sequence of alachlor-degrading Sphingomonas sp. strain JJ-A5.</title>
        <authorList>
            <person name="Lee H."/>
            <person name="Ka J.-O."/>
        </authorList>
    </citation>
    <scope>NUCLEOTIDE SEQUENCE [LARGE SCALE GENOMIC DNA]</scope>
    <source>
        <strain evidence="7">JJ-A5</strain>
    </source>
</reference>
<dbReference type="SUPFAM" id="SSF53850">
    <property type="entry name" value="Periplasmic binding protein-like II"/>
    <property type="match status" value="1"/>
</dbReference>
<dbReference type="Gene3D" id="3.90.76.10">
    <property type="entry name" value="Dipeptide-binding Protein, Domain 1"/>
    <property type="match status" value="1"/>
</dbReference>
<evidence type="ECO:0000256" key="3">
    <source>
        <dbReference type="ARBA" id="ARBA00022448"/>
    </source>
</evidence>
<dbReference type="PROSITE" id="PS51257">
    <property type="entry name" value="PROKAR_LIPOPROTEIN"/>
    <property type="match status" value="1"/>
</dbReference>
<sequence length="514" mass="55224">MIRLILISLLVLVGGCGSGDAEEKRGDLSVIAISEESVVFQPLLGDWPLKPELIAGAVSRGLVKLDGNGQVVPDLATSWRVSDDGRSIIFRLREAEWTDGRDVTGQDFVRMFRAVMARDSKHPFKQILSVIENGADVAAGKKPPSALGVLAPIPEVVEIRLSAPRPSLLQIMAHPAMGIADRNMSSVALGPFRFGRNEDGVTELVPNPDFTDPGSVQLDRIGVVAHSEAAIALQNYKREQKGVLLGGTTGDFQLARASGLDRFLRLDPVRGIYGYRPVSMEGPLADPRIRQALAMVIDREAVAASTGAGTASPIYGVVSWGLSDLPQPYVAEWVNRPLADRVADAQALMRSARGDIAANPLVLRVAIPHGPGHAALLNQIAQSWLQVGVRTEPVKPGDKSADLEIVETVAPADSATWFLNMFRCRKNGYCNSQVDALLDQARSAQDAAARRKALMEAEQLLVVDQPMIPLFTPIRWSMVDPNVLGWADNAVGQHPLAALSVISGNQGLLGGNRE</sequence>
<evidence type="ECO:0000256" key="2">
    <source>
        <dbReference type="ARBA" id="ARBA00005695"/>
    </source>
</evidence>
<name>A0A1L3ZTY5_9SPHN</name>
<dbReference type="InterPro" id="IPR039424">
    <property type="entry name" value="SBP_5"/>
</dbReference>
<evidence type="ECO:0000256" key="1">
    <source>
        <dbReference type="ARBA" id="ARBA00004418"/>
    </source>
</evidence>
<dbReference type="Proteomes" id="UP000182063">
    <property type="component" value="Chromosome"/>
</dbReference>
<evidence type="ECO:0000313" key="7">
    <source>
        <dbReference type="Proteomes" id="UP000182063"/>
    </source>
</evidence>
<protein>
    <recommendedName>
        <fullName evidence="5">Solute-binding protein family 5 domain-containing protein</fullName>
    </recommendedName>
</protein>
<feature type="domain" description="Solute-binding protein family 5" evidence="5">
    <location>
        <begin position="70"/>
        <end position="396"/>
    </location>
</feature>
<dbReference type="GO" id="GO:0043190">
    <property type="term" value="C:ATP-binding cassette (ABC) transporter complex"/>
    <property type="evidence" value="ECO:0007669"/>
    <property type="project" value="InterPro"/>
</dbReference>
<dbReference type="Gene3D" id="3.10.105.10">
    <property type="entry name" value="Dipeptide-binding Protein, Domain 3"/>
    <property type="match status" value="1"/>
</dbReference>
<comment type="subcellular location">
    <subcellularLocation>
        <location evidence="1">Periplasm</location>
    </subcellularLocation>
</comment>
<keyword evidence="4" id="KW-0732">Signal</keyword>
<dbReference type="PIRSF" id="PIRSF002741">
    <property type="entry name" value="MppA"/>
    <property type="match status" value="1"/>
</dbReference>
<evidence type="ECO:0000313" key="6">
    <source>
        <dbReference type="EMBL" id="API59106.1"/>
    </source>
</evidence>
<evidence type="ECO:0000256" key="4">
    <source>
        <dbReference type="ARBA" id="ARBA00022729"/>
    </source>
</evidence>
<dbReference type="GO" id="GO:0015833">
    <property type="term" value="P:peptide transport"/>
    <property type="evidence" value="ECO:0007669"/>
    <property type="project" value="TreeGrafter"/>
</dbReference>
<dbReference type="AlphaFoldDB" id="A0A1L3ZTY5"/>
<dbReference type="PANTHER" id="PTHR30290:SF10">
    <property type="entry name" value="PERIPLASMIC OLIGOPEPTIDE-BINDING PROTEIN-RELATED"/>
    <property type="match status" value="1"/>
</dbReference>
<dbReference type="Gene3D" id="3.40.190.10">
    <property type="entry name" value="Periplasmic binding protein-like II"/>
    <property type="match status" value="1"/>
</dbReference>
<gene>
    <name evidence="6" type="ORF">BSL82_07120</name>
</gene>
<dbReference type="OrthoDB" id="9803988at2"/>
<organism evidence="6 7">
    <name type="scientific">Tardibacter chloracetimidivorans</name>
    <dbReference type="NCBI Taxonomy" id="1921510"/>
    <lineage>
        <taxon>Bacteria</taxon>
        <taxon>Pseudomonadati</taxon>
        <taxon>Pseudomonadota</taxon>
        <taxon>Alphaproteobacteria</taxon>
        <taxon>Sphingomonadales</taxon>
        <taxon>Sphingomonadaceae</taxon>
        <taxon>Tardibacter</taxon>
    </lineage>
</organism>
<dbReference type="InterPro" id="IPR030678">
    <property type="entry name" value="Peptide/Ni-bd"/>
</dbReference>
<dbReference type="GO" id="GO:0030288">
    <property type="term" value="C:outer membrane-bounded periplasmic space"/>
    <property type="evidence" value="ECO:0007669"/>
    <property type="project" value="UniProtKB-ARBA"/>
</dbReference>
<accession>A0A1L3ZTY5</accession>
<dbReference type="RefSeq" id="WP_072596658.1">
    <property type="nucleotide sequence ID" value="NZ_CP018221.1"/>
</dbReference>
<keyword evidence="7" id="KW-1185">Reference proteome</keyword>
<dbReference type="Pfam" id="PF00496">
    <property type="entry name" value="SBP_bac_5"/>
    <property type="match status" value="1"/>
</dbReference>
<dbReference type="GO" id="GO:1904680">
    <property type="term" value="F:peptide transmembrane transporter activity"/>
    <property type="evidence" value="ECO:0007669"/>
    <property type="project" value="TreeGrafter"/>
</dbReference>
<dbReference type="STRING" id="1921510.BSL82_07120"/>
<dbReference type="InterPro" id="IPR000914">
    <property type="entry name" value="SBP_5_dom"/>
</dbReference>
<dbReference type="EMBL" id="CP018221">
    <property type="protein sequence ID" value="API59106.1"/>
    <property type="molecule type" value="Genomic_DNA"/>
</dbReference>
<evidence type="ECO:0000259" key="5">
    <source>
        <dbReference type="Pfam" id="PF00496"/>
    </source>
</evidence>
<proteinExistence type="inferred from homology"/>
<dbReference type="KEGG" id="sphj:BSL82_07120"/>